<reference evidence="8" key="1">
    <citation type="submission" date="2014-01" db="EMBL/GenBank/DDBJ databases">
        <authorList>
            <person name="Aslett M."/>
        </authorList>
    </citation>
    <scope>NUCLEOTIDE SEQUENCE</scope>
</reference>
<dbReference type="AlphaFoldDB" id="A0A077YYU7"/>
<accession>A0A077YYU7</accession>
<keyword evidence="4" id="KW-0496">Mitochondrion</keyword>
<evidence type="ECO:0000256" key="1">
    <source>
        <dbReference type="ARBA" id="ARBA00004173"/>
    </source>
</evidence>
<name>A0A077YYU7_TRITR</name>
<dbReference type="PANTHER" id="PTHR12919:SF20">
    <property type="entry name" value="SMALL RIBOSOMAL SUBUNIT PROTEIN BS16M"/>
    <property type="match status" value="1"/>
</dbReference>
<dbReference type="EMBL" id="HG805834">
    <property type="protein sequence ID" value="CDW52929.1"/>
    <property type="molecule type" value="Genomic_DNA"/>
</dbReference>
<dbReference type="STRING" id="36087.A0A077YYU7"/>
<dbReference type="FunFam" id="3.30.1320.10:FF:000004">
    <property type="entry name" value="28S ribosomal protein S16, mitochondrial"/>
    <property type="match status" value="1"/>
</dbReference>
<organism evidence="8 9">
    <name type="scientific">Trichuris trichiura</name>
    <name type="common">Whipworm</name>
    <name type="synonym">Trichocephalus trichiurus</name>
    <dbReference type="NCBI Taxonomy" id="36087"/>
    <lineage>
        <taxon>Eukaryota</taxon>
        <taxon>Metazoa</taxon>
        <taxon>Ecdysozoa</taxon>
        <taxon>Nematoda</taxon>
        <taxon>Enoplea</taxon>
        <taxon>Dorylaimia</taxon>
        <taxon>Trichinellida</taxon>
        <taxon>Trichuridae</taxon>
        <taxon>Trichuris</taxon>
    </lineage>
</organism>
<evidence type="ECO:0000256" key="7">
    <source>
        <dbReference type="ARBA" id="ARBA00035438"/>
    </source>
</evidence>
<dbReference type="OrthoDB" id="407221at2759"/>
<protein>
    <recommendedName>
        <fullName evidence="6">Small ribosomal subunit protein bS16m</fullName>
    </recommendedName>
    <alternativeName>
        <fullName evidence="7">28S ribosomal protein S16, mitochondrial</fullName>
    </alternativeName>
</protein>
<keyword evidence="5" id="KW-0687">Ribonucleoprotein</keyword>
<dbReference type="GO" id="GO:0003735">
    <property type="term" value="F:structural constituent of ribosome"/>
    <property type="evidence" value="ECO:0007669"/>
    <property type="project" value="InterPro"/>
</dbReference>
<keyword evidence="9" id="KW-1185">Reference proteome</keyword>
<evidence type="ECO:0000256" key="4">
    <source>
        <dbReference type="ARBA" id="ARBA00023128"/>
    </source>
</evidence>
<dbReference type="Proteomes" id="UP000030665">
    <property type="component" value="Unassembled WGS sequence"/>
</dbReference>
<dbReference type="Pfam" id="PF00886">
    <property type="entry name" value="Ribosomal_S16"/>
    <property type="match status" value="1"/>
</dbReference>
<evidence type="ECO:0000256" key="3">
    <source>
        <dbReference type="ARBA" id="ARBA00022980"/>
    </source>
</evidence>
<reference evidence="8" key="2">
    <citation type="submission" date="2014-03" db="EMBL/GenBank/DDBJ databases">
        <title>The whipworm genome and dual-species transcriptomics of an intimate host-pathogen interaction.</title>
        <authorList>
            <person name="Foth B.J."/>
            <person name="Tsai I.J."/>
            <person name="Reid A.J."/>
            <person name="Bancroft A.J."/>
            <person name="Nichol S."/>
            <person name="Tracey A."/>
            <person name="Holroyd N."/>
            <person name="Cotton J.A."/>
            <person name="Stanley E.J."/>
            <person name="Zarowiecki M."/>
            <person name="Liu J.Z."/>
            <person name="Huckvale T."/>
            <person name="Cooper P.J."/>
            <person name="Grencis R.K."/>
            <person name="Berriman M."/>
        </authorList>
    </citation>
    <scope>NUCLEOTIDE SEQUENCE [LARGE SCALE GENOMIC DNA]</scope>
</reference>
<dbReference type="SUPFAM" id="SSF54565">
    <property type="entry name" value="Ribosomal protein S16"/>
    <property type="match status" value="1"/>
</dbReference>
<dbReference type="GO" id="GO:0032543">
    <property type="term" value="P:mitochondrial translation"/>
    <property type="evidence" value="ECO:0007669"/>
    <property type="project" value="TreeGrafter"/>
</dbReference>
<proteinExistence type="inferred from homology"/>
<dbReference type="PANTHER" id="PTHR12919">
    <property type="entry name" value="30S RIBOSOMAL PROTEIN S16"/>
    <property type="match status" value="1"/>
</dbReference>
<evidence type="ECO:0000313" key="9">
    <source>
        <dbReference type="Proteomes" id="UP000030665"/>
    </source>
</evidence>
<comment type="similarity">
    <text evidence="2">Belongs to the bacterial ribosomal protein bS16 family.</text>
</comment>
<dbReference type="GO" id="GO:0005743">
    <property type="term" value="C:mitochondrial inner membrane"/>
    <property type="evidence" value="ECO:0007669"/>
    <property type="project" value="UniProtKB-ARBA"/>
</dbReference>
<evidence type="ECO:0000256" key="6">
    <source>
        <dbReference type="ARBA" id="ARBA00035263"/>
    </source>
</evidence>
<dbReference type="GO" id="GO:0005763">
    <property type="term" value="C:mitochondrial small ribosomal subunit"/>
    <property type="evidence" value="ECO:0007669"/>
    <property type="project" value="TreeGrafter"/>
</dbReference>
<dbReference type="NCBIfam" id="TIGR00002">
    <property type="entry name" value="S16"/>
    <property type="match status" value="1"/>
</dbReference>
<evidence type="ECO:0000313" key="8">
    <source>
        <dbReference type="EMBL" id="CDW52929.1"/>
    </source>
</evidence>
<dbReference type="Gene3D" id="3.30.1320.10">
    <property type="match status" value="1"/>
</dbReference>
<sequence>MYKHALTLIRTGCQNRPFFLIVVSNVRRRRWLGDIVEQVGSFDPLPNKFNEKLVALDFDRVRYWLAQDIHISKAVLELLGLSGLLPVHPATFVRARRNKSHPLLKPHLVSMGLIPADESTQNTPHETTE</sequence>
<gene>
    <name evidence="8" type="ORF">TTRE_0000119101</name>
</gene>
<comment type="subcellular location">
    <subcellularLocation>
        <location evidence="1">Mitochondrion</location>
    </subcellularLocation>
</comment>
<dbReference type="InterPro" id="IPR000307">
    <property type="entry name" value="Ribosomal_bS16"/>
</dbReference>
<evidence type="ECO:0000256" key="2">
    <source>
        <dbReference type="ARBA" id="ARBA00006668"/>
    </source>
</evidence>
<keyword evidence="3 8" id="KW-0689">Ribosomal protein</keyword>
<dbReference type="InterPro" id="IPR023803">
    <property type="entry name" value="Ribosomal_bS16_dom_sf"/>
</dbReference>
<evidence type="ECO:0000256" key="5">
    <source>
        <dbReference type="ARBA" id="ARBA00023274"/>
    </source>
</evidence>